<feature type="region of interest" description="Disordered" evidence="3">
    <location>
        <begin position="633"/>
        <end position="654"/>
    </location>
</feature>
<comment type="subcellular location">
    <subcellularLocation>
        <location evidence="1">Cytoplasm</location>
    </subcellularLocation>
</comment>
<feature type="compositionally biased region" description="Basic and acidic residues" evidence="3">
    <location>
        <begin position="271"/>
        <end position="299"/>
    </location>
</feature>
<evidence type="ECO:0000256" key="1">
    <source>
        <dbReference type="ARBA" id="ARBA00004496"/>
    </source>
</evidence>
<organism evidence="4 5">
    <name type="scientific">Ladona fulva</name>
    <name type="common">Scarce chaser dragonfly</name>
    <name type="synonym">Libellula fulva</name>
    <dbReference type="NCBI Taxonomy" id="123851"/>
    <lineage>
        <taxon>Eukaryota</taxon>
        <taxon>Metazoa</taxon>
        <taxon>Ecdysozoa</taxon>
        <taxon>Arthropoda</taxon>
        <taxon>Hexapoda</taxon>
        <taxon>Insecta</taxon>
        <taxon>Pterygota</taxon>
        <taxon>Palaeoptera</taxon>
        <taxon>Odonata</taxon>
        <taxon>Epiprocta</taxon>
        <taxon>Anisoptera</taxon>
        <taxon>Libelluloidea</taxon>
        <taxon>Libellulidae</taxon>
        <taxon>Ladona</taxon>
    </lineage>
</organism>
<feature type="compositionally biased region" description="Polar residues" evidence="3">
    <location>
        <begin position="994"/>
        <end position="1005"/>
    </location>
</feature>
<feature type="region of interest" description="Disordered" evidence="3">
    <location>
        <begin position="260"/>
        <end position="487"/>
    </location>
</feature>
<feature type="region of interest" description="Disordered" evidence="3">
    <location>
        <begin position="680"/>
        <end position="719"/>
    </location>
</feature>
<evidence type="ECO:0000256" key="3">
    <source>
        <dbReference type="SAM" id="MobiDB-lite"/>
    </source>
</evidence>
<feature type="compositionally biased region" description="Low complexity" evidence="3">
    <location>
        <begin position="308"/>
        <end position="319"/>
    </location>
</feature>
<dbReference type="Pfam" id="PF10477">
    <property type="entry name" value="EIF4E-T"/>
    <property type="match status" value="1"/>
</dbReference>
<feature type="region of interest" description="Disordered" evidence="3">
    <location>
        <begin position="986"/>
        <end position="1023"/>
    </location>
</feature>
<evidence type="ECO:0000313" key="4">
    <source>
        <dbReference type="EMBL" id="KAG8226919.1"/>
    </source>
</evidence>
<feature type="compositionally biased region" description="Polar residues" evidence="3">
    <location>
        <begin position="765"/>
        <end position="774"/>
    </location>
</feature>
<feature type="compositionally biased region" description="Low complexity" evidence="3">
    <location>
        <begin position="106"/>
        <end position="117"/>
    </location>
</feature>
<dbReference type="InterPro" id="IPR018862">
    <property type="entry name" value="eIF4E-T"/>
</dbReference>
<feature type="compositionally biased region" description="Low complexity" evidence="3">
    <location>
        <begin position="198"/>
        <end position="208"/>
    </location>
</feature>
<dbReference type="EMBL" id="KZ308304">
    <property type="protein sequence ID" value="KAG8226919.1"/>
    <property type="molecule type" value="Genomic_DNA"/>
</dbReference>
<comment type="caution">
    <text evidence="4">The sequence shown here is derived from an EMBL/GenBank/DDBJ whole genome shotgun (WGS) entry which is preliminary data.</text>
</comment>
<feature type="compositionally biased region" description="Low complexity" evidence="3">
    <location>
        <begin position="1042"/>
        <end position="1052"/>
    </location>
</feature>
<evidence type="ECO:0000256" key="2">
    <source>
        <dbReference type="ARBA" id="ARBA00022490"/>
    </source>
</evidence>
<feature type="region of interest" description="Disordered" evidence="3">
    <location>
        <begin position="1"/>
        <end position="179"/>
    </location>
</feature>
<protein>
    <recommendedName>
        <fullName evidence="6">Eukaryotic translation initiation factor 4E transporter</fullName>
    </recommendedName>
</protein>
<reference evidence="4" key="2">
    <citation type="submission" date="2017-10" db="EMBL/GenBank/DDBJ databases">
        <title>Ladona fulva Genome sequencing and assembly.</title>
        <authorList>
            <person name="Murali S."/>
            <person name="Richards S."/>
            <person name="Bandaranaike D."/>
            <person name="Bellair M."/>
            <person name="Blankenburg K."/>
            <person name="Chao H."/>
            <person name="Dinh H."/>
            <person name="Doddapaneni H."/>
            <person name="Dugan-Rocha S."/>
            <person name="Elkadiri S."/>
            <person name="Gnanaolivu R."/>
            <person name="Hernandez B."/>
            <person name="Skinner E."/>
            <person name="Javaid M."/>
            <person name="Lee S."/>
            <person name="Li M."/>
            <person name="Ming W."/>
            <person name="Munidasa M."/>
            <person name="Muniz J."/>
            <person name="Nguyen L."/>
            <person name="Hughes D."/>
            <person name="Osuji N."/>
            <person name="Pu L.-L."/>
            <person name="Puazo M."/>
            <person name="Qu C."/>
            <person name="Quiroz J."/>
            <person name="Raj R."/>
            <person name="Weissenberger G."/>
            <person name="Xin Y."/>
            <person name="Zou X."/>
            <person name="Han Y."/>
            <person name="Worley K."/>
            <person name="Muzny D."/>
            <person name="Gibbs R."/>
        </authorList>
    </citation>
    <scope>NUCLEOTIDE SEQUENCE</scope>
    <source>
        <strain evidence="4">Sampled in the wild</strain>
    </source>
</reference>
<dbReference type="OrthoDB" id="8916892at2759"/>
<feature type="non-terminal residue" evidence="4">
    <location>
        <position position="1172"/>
    </location>
</feature>
<dbReference type="Proteomes" id="UP000792457">
    <property type="component" value="Unassembled WGS sequence"/>
</dbReference>
<dbReference type="GO" id="GO:0003729">
    <property type="term" value="F:mRNA binding"/>
    <property type="evidence" value="ECO:0007669"/>
    <property type="project" value="TreeGrafter"/>
</dbReference>
<dbReference type="PANTHER" id="PTHR12269:SF1">
    <property type="entry name" value="EUKARYOTIC TRANSLATION INITIATION FACTOR 4E TRANSPORTER"/>
    <property type="match status" value="1"/>
</dbReference>
<reference evidence="4" key="1">
    <citation type="submission" date="2013-04" db="EMBL/GenBank/DDBJ databases">
        <authorList>
            <person name="Qu J."/>
            <person name="Murali S.C."/>
            <person name="Bandaranaike D."/>
            <person name="Bellair M."/>
            <person name="Blankenburg K."/>
            <person name="Chao H."/>
            <person name="Dinh H."/>
            <person name="Doddapaneni H."/>
            <person name="Downs B."/>
            <person name="Dugan-Rocha S."/>
            <person name="Elkadiri S."/>
            <person name="Gnanaolivu R.D."/>
            <person name="Hernandez B."/>
            <person name="Javaid M."/>
            <person name="Jayaseelan J.C."/>
            <person name="Lee S."/>
            <person name="Li M."/>
            <person name="Ming W."/>
            <person name="Munidasa M."/>
            <person name="Muniz J."/>
            <person name="Nguyen L."/>
            <person name="Ongeri F."/>
            <person name="Osuji N."/>
            <person name="Pu L.-L."/>
            <person name="Puazo M."/>
            <person name="Qu C."/>
            <person name="Quiroz J."/>
            <person name="Raj R."/>
            <person name="Weissenberger G."/>
            <person name="Xin Y."/>
            <person name="Zou X."/>
            <person name="Han Y."/>
            <person name="Richards S."/>
            <person name="Worley K."/>
            <person name="Muzny D."/>
            <person name="Gibbs R."/>
        </authorList>
    </citation>
    <scope>NUCLEOTIDE SEQUENCE</scope>
    <source>
        <strain evidence="4">Sampled in the wild</strain>
    </source>
</reference>
<feature type="region of interest" description="Disordered" evidence="3">
    <location>
        <begin position="198"/>
        <end position="242"/>
    </location>
</feature>
<dbReference type="PANTHER" id="PTHR12269">
    <property type="entry name" value="EUKARYOTIC TRANSLATION INITIATION FACTOR 4E TRANSPORTER"/>
    <property type="match status" value="1"/>
</dbReference>
<proteinExistence type="predicted"/>
<feature type="compositionally biased region" description="Polar residues" evidence="3">
    <location>
        <begin position="419"/>
        <end position="430"/>
    </location>
</feature>
<accession>A0A8K0K3I2</accession>
<feature type="region of interest" description="Disordered" evidence="3">
    <location>
        <begin position="855"/>
        <end position="878"/>
    </location>
</feature>
<feature type="compositionally biased region" description="Basic and acidic residues" evidence="3">
    <location>
        <begin position="7"/>
        <end position="27"/>
    </location>
</feature>
<sequence>LTVNASQEERSSSPSDKKPASIGKKSDNQYSKEQIMELRKNSTSKQGSGDGSAEDDAGGSRETENSVQVEEENTEKPTLPGKKPKYQYTREQLMELRNHPLSRQKPSIPNNSSIFSSDAPPFHRTRAWDQEQWHHGSRHENAVEEDRGGRGDGPHETHKRRPGDPRERIRKEQDGIVLSPQRRNFNCGCFVVLSPQQQQNQQTAQHQQASSNRRPDSPLGKGEREGHREIAPNRRIGSGRIINRERDREYWVDYRVDREKDADGDFGGFRGIRDRDREERAIRSERRPFGRDFDRDRDTGFGGGSNGGVNERGNVGSKGSSERNSGRSGRYGNDRDRRRSFSDARNEEEPEWFSGGPTSQHEVIELRGFEDIPEDSVAPNSGGHTSHRAKKQSQSSKSGQKSGGSKNVAAAKKSPHGSGKTSPSLSQTEIINAVVSGQSSDKDQSDKISQPSPKISKPPSPTQAASNKTADNMDQRHPNASGGGDFNLDDILKMDSFPGLLTNGSATEGPVGGSSRFCQWFRPETPPATAMMIMSSQQNQENNIASDISNKAPGAAVNQGPDSRRSSLHDELLNNMINEITEPNIVIPSLGGPDSYFAPISPAASTNLGGGATIQDQESASKSSLLLEMLHRGSHQRPQRQQQPDNMTPGLIKPPTIKDLEITGKLHSVEELEARLRQNSAVGGSVQGSGGSRNFAPGVGRGRVKPDGADSDITASGQSDEDMAAFKKLLAQVSGGQAIPAANGVGQHIDLLQSLQMLSKKDAGSTHQPSNLNPQPGVATSGVPNLNDPGILGGILSGNAGLAPSPAQLGSGPSLSRPSPMQHVIPADVVMRLLQVQQQQSQQLQRHQQEWFSKLNAAQQQQQQQTAQQTMLMQPPPHSHIPHLHHGGQTQGISQRVQGQLGPLSGIPNLPASPTPSTSLSPLPPELQMVINQAQPGRDLLQRPEAPNMMRGMAPHRVPSPGEIRAHTQQILHAALIKRKLEEQKENYRRRQEGQQMSHSPNPNTGKVEPSTPPAKHSPTPLAFTPTSVLRKMTAEKDPLASSENSGSASSSIGKADMKNQGRAIVKGSGGNSMSNHYGSSVMDYQTQKMSHMMENPSQASSNLLQNAGHGLPGNQYPLGSRPIKNIQRTGMMNSGAGGGMSANTVHPQFMKPPVMLLRPSGANAAATAARG</sequence>
<feature type="compositionally biased region" description="Basic and acidic residues" evidence="3">
    <location>
        <begin position="332"/>
        <end position="347"/>
    </location>
</feature>
<dbReference type="GO" id="GO:0005634">
    <property type="term" value="C:nucleus"/>
    <property type="evidence" value="ECO:0007669"/>
    <property type="project" value="TreeGrafter"/>
</dbReference>
<feature type="compositionally biased region" description="Basic and acidic residues" evidence="3">
    <location>
        <begin position="126"/>
        <end position="174"/>
    </location>
</feature>
<feature type="region of interest" description="Disordered" evidence="3">
    <location>
        <begin position="760"/>
        <end position="785"/>
    </location>
</feature>
<feature type="region of interest" description="Disordered" evidence="3">
    <location>
        <begin position="1036"/>
        <end position="1059"/>
    </location>
</feature>
<keyword evidence="5" id="KW-1185">Reference proteome</keyword>
<evidence type="ECO:0000313" key="5">
    <source>
        <dbReference type="Proteomes" id="UP000792457"/>
    </source>
</evidence>
<feature type="compositionally biased region" description="Low complexity" evidence="3">
    <location>
        <begin position="857"/>
        <end position="870"/>
    </location>
</feature>
<name>A0A8K0K3I2_LADFU</name>
<dbReference type="AlphaFoldDB" id="A0A8K0K3I2"/>
<dbReference type="GO" id="GO:0036464">
    <property type="term" value="C:cytoplasmic ribonucleoprotein granule"/>
    <property type="evidence" value="ECO:0007669"/>
    <property type="project" value="UniProtKB-ARBA"/>
</dbReference>
<dbReference type="GO" id="GO:0017148">
    <property type="term" value="P:negative regulation of translation"/>
    <property type="evidence" value="ECO:0007669"/>
    <property type="project" value="TreeGrafter"/>
</dbReference>
<evidence type="ECO:0008006" key="6">
    <source>
        <dbReference type="Google" id="ProtNLM"/>
    </source>
</evidence>
<feature type="compositionally biased region" description="Low complexity" evidence="3">
    <location>
        <begin position="392"/>
        <end position="406"/>
    </location>
</feature>
<feature type="compositionally biased region" description="Basic and acidic residues" evidence="3">
    <location>
        <begin position="213"/>
        <end position="232"/>
    </location>
</feature>
<gene>
    <name evidence="4" type="ORF">J437_LFUL005676</name>
</gene>
<keyword evidence="2" id="KW-0963">Cytoplasm</keyword>